<protein>
    <recommendedName>
        <fullName evidence="12">CD70 antigen</fullName>
    </recommendedName>
    <alternativeName>
        <fullName evidence="13">CD27 ligand</fullName>
    </alternativeName>
</protein>
<dbReference type="GO" id="GO:0042100">
    <property type="term" value="P:B cell proliferation"/>
    <property type="evidence" value="ECO:0007669"/>
    <property type="project" value="Ensembl"/>
</dbReference>
<dbReference type="GO" id="GO:0019724">
    <property type="term" value="P:B cell mediated immunity"/>
    <property type="evidence" value="ECO:0007669"/>
    <property type="project" value="Ensembl"/>
</dbReference>
<evidence type="ECO:0000256" key="10">
    <source>
        <dbReference type="ARBA" id="ARBA00023180"/>
    </source>
</evidence>
<keyword evidence="8 14" id="KW-0472">Membrane</keyword>
<dbReference type="GO" id="GO:0002456">
    <property type="term" value="P:T cell mediated immunity"/>
    <property type="evidence" value="ECO:0007669"/>
    <property type="project" value="Ensembl"/>
</dbReference>
<dbReference type="GO" id="GO:0042098">
    <property type="term" value="P:T cell proliferation"/>
    <property type="evidence" value="ECO:0007669"/>
    <property type="project" value="Ensembl"/>
</dbReference>
<accession>A0A8C4KX22</accession>
<dbReference type="GO" id="GO:0070062">
    <property type="term" value="C:extracellular exosome"/>
    <property type="evidence" value="ECO:0007669"/>
    <property type="project" value="TreeGrafter"/>
</dbReference>
<keyword evidence="10" id="KW-0325">Glycoprotein</keyword>
<keyword evidence="17" id="KW-1185">Reference proteome</keyword>
<dbReference type="GO" id="GO:0097191">
    <property type="term" value="P:extrinsic apoptotic signaling pathway"/>
    <property type="evidence" value="ECO:0007669"/>
    <property type="project" value="Ensembl"/>
</dbReference>
<evidence type="ECO:0000256" key="13">
    <source>
        <dbReference type="ARBA" id="ARBA00083727"/>
    </source>
</evidence>
<evidence type="ECO:0000256" key="9">
    <source>
        <dbReference type="ARBA" id="ARBA00023157"/>
    </source>
</evidence>
<dbReference type="Ensembl" id="ENSEAST00005000449.2">
    <property type="protein sequence ID" value="ENSEASP00005000362.1"/>
    <property type="gene ID" value="ENSEASG00005000353.2"/>
</dbReference>
<dbReference type="GeneID" id="106832784"/>
<dbReference type="InterPro" id="IPR042374">
    <property type="entry name" value="CD70"/>
</dbReference>
<proteinExistence type="inferred from homology"/>
<dbReference type="GO" id="GO:0033209">
    <property type="term" value="P:tumor necrosis factor-mediated signaling pathway"/>
    <property type="evidence" value="ECO:0007669"/>
    <property type="project" value="InterPro"/>
</dbReference>
<evidence type="ECO:0000313" key="17">
    <source>
        <dbReference type="Proteomes" id="UP000694387"/>
    </source>
</evidence>
<evidence type="ECO:0000256" key="5">
    <source>
        <dbReference type="ARBA" id="ARBA00022692"/>
    </source>
</evidence>
<dbReference type="GeneTree" id="ENSGT00390000006744"/>
<evidence type="ECO:0000256" key="1">
    <source>
        <dbReference type="ARBA" id="ARBA00004401"/>
    </source>
</evidence>
<dbReference type="InterPro" id="IPR006052">
    <property type="entry name" value="TNF_dom"/>
</dbReference>
<dbReference type="PANTHER" id="PTHR15152">
    <property type="entry name" value="CD70 ANTIGEN"/>
    <property type="match status" value="1"/>
</dbReference>
<evidence type="ECO:0000256" key="2">
    <source>
        <dbReference type="ARBA" id="ARBA00008670"/>
    </source>
</evidence>
<feature type="domain" description="THD" evidence="15">
    <location>
        <begin position="61"/>
        <end position="196"/>
    </location>
</feature>
<keyword evidence="6" id="KW-0735">Signal-anchor</keyword>
<evidence type="ECO:0000256" key="14">
    <source>
        <dbReference type="SAM" id="Phobius"/>
    </source>
</evidence>
<dbReference type="SMART" id="SM00207">
    <property type="entry name" value="TNF"/>
    <property type="match status" value="1"/>
</dbReference>
<dbReference type="PANTHER" id="PTHR15152:SF0">
    <property type="entry name" value="CD70 ANTIGEN"/>
    <property type="match status" value="1"/>
</dbReference>
<keyword evidence="7 14" id="KW-1133">Transmembrane helix</keyword>
<dbReference type="RefSeq" id="XP_014699168.1">
    <property type="nucleotide sequence ID" value="XM_014843682.3"/>
</dbReference>
<dbReference type="GO" id="GO:0005164">
    <property type="term" value="F:tumor necrosis factor receptor binding"/>
    <property type="evidence" value="ECO:0007669"/>
    <property type="project" value="InterPro"/>
</dbReference>
<dbReference type="GO" id="GO:0048018">
    <property type="term" value="F:receptor ligand activity"/>
    <property type="evidence" value="ECO:0007669"/>
    <property type="project" value="Ensembl"/>
</dbReference>
<dbReference type="GO" id="GO:0160162">
    <property type="term" value="P:CD27 signaling pathway"/>
    <property type="evidence" value="ECO:0007669"/>
    <property type="project" value="Ensembl"/>
</dbReference>
<dbReference type="InterPro" id="IPR008983">
    <property type="entry name" value="Tumour_necrosis_fac-like_dom"/>
</dbReference>
<dbReference type="OrthoDB" id="9444364at2759"/>
<evidence type="ECO:0000256" key="11">
    <source>
        <dbReference type="ARBA" id="ARBA00056142"/>
    </source>
</evidence>
<dbReference type="AlphaFoldDB" id="A0A8C4KX22"/>
<reference evidence="16 17" key="1">
    <citation type="journal article" date="2020" name="Nat. Commun.">
        <title>Donkey genomes provide new insights into domestication and selection for coat color.</title>
        <authorList>
            <person name="Wang"/>
            <person name="C."/>
            <person name="Li"/>
            <person name="H."/>
            <person name="Guo"/>
            <person name="Y."/>
            <person name="Huang"/>
            <person name="J."/>
            <person name="Sun"/>
            <person name="Y."/>
            <person name="Min"/>
            <person name="J."/>
            <person name="Wang"/>
            <person name="J."/>
            <person name="Fang"/>
            <person name="X."/>
            <person name="Zhao"/>
            <person name="Z."/>
            <person name="Wang"/>
            <person name="S."/>
            <person name="Zhang"/>
            <person name="Y."/>
            <person name="Liu"/>
            <person name="Q."/>
            <person name="Jiang"/>
            <person name="Q."/>
            <person name="Wang"/>
            <person name="X."/>
            <person name="Guo"/>
            <person name="Y."/>
            <person name="Yang"/>
            <person name="C."/>
            <person name="Wang"/>
            <person name="Y."/>
            <person name="Tian"/>
            <person name="F."/>
            <person name="Zhuang"/>
            <person name="G."/>
            <person name="Fan"/>
            <person name="Y."/>
            <person name="Gao"/>
            <person name="Q."/>
            <person name="Li"/>
            <person name="Y."/>
            <person name="Ju"/>
            <person name="Z."/>
            <person name="Li"/>
            <person name="J."/>
            <person name="Li"/>
            <person name="R."/>
            <person name="Hou"/>
            <person name="M."/>
            <person name="Yang"/>
            <person name="G."/>
            <person name="Liu"/>
            <person name="G."/>
            <person name="Liu"/>
            <person name="W."/>
            <person name="Guo"/>
            <person name="J."/>
            <person name="Pan"/>
            <person name="S."/>
            <person name="Fan"/>
            <person name="G."/>
            <person name="Zhang"/>
            <person name="W."/>
            <person name="Zhang"/>
            <person name="R."/>
            <person name="Yu"/>
            <person name="J."/>
            <person name="Zhang"/>
            <person name="X."/>
            <person name="Yin"/>
            <person name="Q."/>
            <person name="Ji"/>
            <person name="C."/>
            <person name="Jin"/>
            <person name="Y."/>
            <person name="Yue"/>
            <person name="G."/>
            <person name="Liu"/>
            <person name="M."/>
            <person name="Xu"/>
            <person name="J."/>
            <person name="Liu"/>
            <person name="S."/>
            <person name="Jordana"/>
            <person name="J."/>
            <person name="Noce"/>
            <person name="A."/>
            <person name="Amills"/>
            <person name="M."/>
            <person name="Wu"/>
            <person name="D.D."/>
            <person name="Li"/>
            <person name="S."/>
            <person name="Zhou"/>
            <person name="X. and Zhong"/>
            <person name="J."/>
        </authorList>
    </citation>
    <scope>NUCLEOTIDE SEQUENCE [LARGE SCALE GENOMIC DNA]</scope>
</reference>
<dbReference type="SUPFAM" id="SSF49842">
    <property type="entry name" value="TNF-like"/>
    <property type="match status" value="1"/>
</dbReference>
<keyword evidence="9" id="KW-1015">Disulfide bond</keyword>
<comment type="similarity">
    <text evidence="2">Belongs to the tumor necrosis factor family.</text>
</comment>
<reference evidence="16" key="3">
    <citation type="submission" date="2025-09" db="UniProtKB">
        <authorList>
            <consortium name="Ensembl"/>
        </authorList>
    </citation>
    <scope>IDENTIFICATION</scope>
</reference>
<dbReference type="OMA" id="FGIQWVH"/>
<keyword evidence="5 14" id="KW-0812">Transmembrane</keyword>
<dbReference type="GO" id="GO:0005886">
    <property type="term" value="C:plasma membrane"/>
    <property type="evidence" value="ECO:0007669"/>
    <property type="project" value="UniProtKB-SubCell"/>
</dbReference>
<name>A0A8C4KX22_EQUAS</name>
<evidence type="ECO:0000256" key="6">
    <source>
        <dbReference type="ARBA" id="ARBA00022968"/>
    </source>
</evidence>
<evidence type="ECO:0000256" key="12">
    <source>
        <dbReference type="ARBA" id="ARBA00069526"/>
    </source>
</evidence>
<dbReference type="KEGG" id="eai:106832784"/>
<feature type="transmembrane region" description="Helical" evidence="14">
    <location>
        <begin position="21"/>
        <end position="41"/>
    </location>
</feature>
<dbReference type="Pfam" id="PF00229">
    <property type="entry name" value="TNF"/>
    <property type="match status" value="1"/>
</dbReference>
<comment type="subcellular location">
    <subcellularLocation>
        <location evidence="1">Cell membrane</location>
        <topology evidence="1">Single-pass type II membrane protein</topology>
    </subcellularLocation>
</comment>
<sequence length="198" mass="22370">MQRRPRTAMAEEGSGCLVRRLPWVTILRVAFLLILIGMVIYCFVCNQRLAQQQQLESSGWAVAELQLNHTGPRHDARLHWQGNPALGRSFVHGLELDYGQLRIQHPGIYRLHIQVTLTNCSSTWTNAVRRATLAVGICSSATHSISLLRLNFYNACTVASQRLTYLAKGDTLCTNLTLPWLPSRNSDETFFGVQWVHL</sequence>
<dbReference type="CTD" id="970"/>
<evidence type="ECO:0000256" key="4">
    <source>
        <dbReference type="ARBA" id="ARBA00022475"/>
    </source>
</evidence>
<evidence type="ECO:0000256" key="8">
    <source>
        <dbReference type="ARBA" id="ARBA00023136"/>
    </source>
</evidence>
<keyword evidence="4" id="KW-1003">Cell membrane</keyword>
<evidence type="ECO:0000256" key="3">
    <source>
        <dbReference type="ARBA" id="ARBA00011233"/>
    </source>
</evidence>
<dbReference type="FunFam" id="2.60.120.40:FF:000027">
    <property type="entry name" value="CD70 antigen"/>
    <property type="match status" value="1"/>
</dbReference>
<dbReference type="PROSITE" id="PS50049">
    <property type="entry name" value="THD_2"/>
    <property type="match status" value="1"/>
</dbReference>
<dbReference type="Proteomes" id="UP000694387">
    <property type="component" value="Chromosome 20"/>
</dbReference>
<reference evidence="16" key="2">
    <citation type="submission" date="2025-08" db="UniProtKB">
        <authorList>
            <consortium name="Ensembl"/>
        </authorList>
    </citation>
    <scope>IDENTIFICATION</scope>
</reference>
<evidence type="ECO:0000313" key="16">
    <source>
        <dbReference type="Ensembl" id="ENSEASP00005000362.1"/>
    </source>
</evidence>
<comment type="subunit">
    <text evidence="3">Homotrimer.</text>
</comment>
<evidence type="ECO:0000256" key="7">
    <source>
        <dbReference type="ARBA" id="ARBA00022989"/>
    </source>
</evidence>
<gene>
    <name evidence="16" type="primary">CD70</name>
</gene>
<dbReference type="Gene3D" id="2.60.120.40">
    <property type="match status" value="1"/>
</dbReference>
<organism evidence="16 17">
    <name type="scientific">Equus asinus</name>
    <name type="common">Donkey</name>
    <name type="synonym">Equus africanus asinus</name>
    <dbReference type="NCBI Taxonomy" id="9793"/>
    <lineage>
        <taxon>Eukaryota</taxon>
        <taxon>Metazoa</taxon>
        <taxon>Chordata</taxon>
        <taxon>Craniata</taxon>
        <taxon>Vertebrata</taxon>
        <taxon>Euteleostomi</taxon>
        <taxon>Mammalia</taxon>
        <taxon>Eutheria</taxon>
        <taxon>Laurasiatheria</taxon>
        <taxon>Perissodactyla</taxon>
        <taxon>Equidae</taxon>
        <taxon>Equus</taxon>
    </lineage>
</organism>
<comment type="function">
    <text evidence="11">Expressed at the plasma membrane of B cells, it is the ligand of the CD27 receptor which is specifically expressed at the surface of T cells. The CD70-CD27 signaling pathway mediates antigen-specific T cell activation and expansion which in turn provides immune surveillance of B cells.</text>
</comment>
<evidence type="ECO:0000259" key="15">
    <source>
        <dbReference type="PROSITE" id="PS50049"/>
    </source>
</evidence>
<dbReference type="GO" id="GO:0090717">
    <property type="term" value="P:adaptive immune memory response involving T cells and B cells"/>
    <property type="evidence" value="ECO:0007669"/>
    <property type="project" value="Ensembl"/>
</dbReference>